<evidence type="ECO:0000256" key="2">
    <source>
        <dbReference type="SAM" id="SignalP"/>
    </source>
</evidence>
<feature type="chain" id="PRO_5013680555" description="Domain of unknown function WSN domain-containing protein" evidence="2">
    <location>
        <begin position="19"/>
        <end position="730"/>
    </location>
</feature>
<proteinExistence type="predicted"/>
<dbReference type="Proteomes" id="UP000230233">
    <property type="component" value="Chromosome II"/>
</dbReference>
<dbReference type="OrthoDB" id="5881493at2759"/>
<evidence type="ECO:0000256" key="1">
    <source>
        <dbReference type="SAM" id="Coils"/>
    </source>
</evidence>
<name>A0A2G5UW98_9PELO</name>
<reference evidence="4" key="1">
    <citation type="submission" date="2017-10" db="EMBL/GenBank/DDBJ databases">
        <title>Rapid genome shrinkage in a self-fertile nematode reveals novel sperm competition proteins.</title>
        <authorList>
            <person name="Yin D."/>
            <person name="Schwarz E.M."/>
            <person name="Thomas C.G."/>
            <person name="Felde R.L."/>
            <person name="Korf I.F."/>
            <person name="Cutter A.D."/>
            <person name="Schartner C.M."/>
            <person name="Ralston E.J."/>
            <person name="Meyer B.J."/>
            <person name="Haag E.S."/>
        </authorList>
    </citation>
    <scope>NUCLEOTIDE SEQUENCE [LARGE SCALE GENOMIC DNA]</scope>
    <source>
        <strain evidence="4">JU1422</strain>
    </source>
</reference>
<comment type="caution">
    <text evidence="3">The sequence shown here is derived from an EMBL/GenBank/DDBJ whole genome shotgun (WGS) entry which is preliminary data.</text>
</comment>
<evidence type="ECO:0008006" key="5">
    <source>
        <dbReference type="Google" id="ProtNLM"/>
    </source>
</evidence>
<sequence length="730" mass="85534">MWLLKVPLFLFLIGATKSKKNSQLALEEYYQEASQIYEKANKIHLEYELATGKVGALDVAERILNKKMDASVLEEYVEMKISGGLKEQNEILELFEKAEEVKTTDQLKDNVENGFTLMDGFSDLKNELTDFNTTDVERDIKRLEDRLNANYDFSSRDLTDSFKKLLIFISDLIERVAEPLSQVSEDQELFYDEQMLLFNAMNNILDQEDIPRYIHHILEKLGFHNDLQGLESFKRAQVVAESLNSMMNEVKNLEALASEIPKIEKEMERIEELRDGNEVEEIKNRFKNLITSSDFFKDFRTVTNVHRPYQAIESISPLLQQIKSFSSKMRAFEFRSSRTSKEWFTFEDHFQQEIQPGSLTEKFSSFRECIQNFDFKLSFPMEILTDFEEKLSRVLSLDSEYQDTARRIEILRYEAAHLHHLSRSRYRGLSQVDRDLLTTIRGVFNDIKRIHDHHPKDFKTHPSYPDREVSNLEYILLEIRDLIKEMDLDSVRKVLTHFNTSKTFLECYSNIETTASDMKELLVLPGKVWNFDPKVLEGTVEFIGMFKETYKMIEEIKEWKIASNPEIENFPLDGEDVKAVSDGIIVLDTIRNVQNGWKMMKTLDVENSEIEDSWDLLDSSLSQFFEILSSQKIWNLSNVSFPTNLPMDTIRTFIQNEYQEDRRNDILNFLKKIQKLETDFPEYQDKLEKMNEAMGKIKEWDNGKMSPVKEMVDCFEIECAATLKLPEASN</sequence>
<organism evidence="3 4">
    <name type="scientific">Caenorhabditis nigoni</name>
    <dbReference type="NCBI Taxonomy" id="1611254"/>
    <lineage>
        <taxon>Eukaryota</taxon>
        <taxon>Metazoa</taxon>
        <taxon>Ecdysozoa</taxon>
        <taxon>Nematoda</taxon>
        <taxon>Chromadorea</taxon>
        <taxon>Rhabditida</taxon>
        <taxon>Rhabditina</taxon>
        <taxon>Rhabditomorpha</taxon>
        <taxon>Rhabditoidea</taxon>
        <taxon>Rhabditidae</taxon>
        <taxon>Peloderinae</taxon>
        <taxon>Caenorhabditis</taxon>
    </lineage>
</organism>
<dbReference type="AlphaFoldDB" id="A0A2G5UW98"/>
<dbReference type="EMBL" id="PDUG01000002">
    <property type="protein sequence ID" value="PIC43837.1"/>
    <property type="molecule type" value="Genomic_DNA"/>
</dbReference>
<keyword evidence="4" id="KW-1185">Reference proteome</keyword>
<dbReference type="STRING" id="1611254.A0A2G5UW98"/>
<evidence type="ECO:0000313" key="4">
    <source>
        <dbReference type="Proteomes" id="UP000230233"/>
    </source>
</evidence>
<keyword evidence="2" id="KW-0732">Signal</keyword>
<gene>
    <name evidence="3" type="primary">Cnig_chr_II.g4423</name>
    <name evidence="3" type="ORF">B9Z55_004423</name>
</gene>
<accession>A0A2G5UW98</accession>
<evidence type="ECO:0000313" key="3">
    <source>
        <dbReference type="EMBL" id="PIC43837.1"/>
    </source>
</evidence>
<feature type="signal peptide" evidence="2">
    <location>
        <begin position="1"/>
        <end position="18"/>
    </location>
</feature>
<feature type="coiled-coil region" evidence="1">
    <location>
        <begin position="253"/>
        <end position="283"/>
    </location>
</feature>
<protein>
    <recommendedName>
        <fullName evidence="5">Domain of unknown function WSN domain-containing protein</fullName>
    </recommendedName>
</protein>
<keyword evidence="1" id="KW-0175">Coiled coil</keyword>